<feature type="domain" description="DUF1868" evidence="2">
    <location>
        <begin position="80"/>
        <end position="124"/>
    </location>
</feature>
<organism evidence="3 4">
    <name type="scientific">Achaetomium macrosporum</name>
    <dbReference type="NCBI Taxonomy" id="79813"/>
    <lineage>
        <taxon>Eukaryota</taxon>
        <taxon>Fungi</taxon>
        <taxon>Dikarya</taxon>
        <taxon>Ascomycota</taxon>
        <taxon>Pezizomycotina</taxon>
        <taxon>Sordariomycetes</taxon>
        <taxon>Sordariomycetidae</taxon>
        <taxon>Sordariales</taxon>
        <taxon>Chaetomiaceae</taxon>
        <taxon>Achaetomium</taxon>
    </lineage>
</organism>
<sequence length="238" mass="25843">MPSRPPTQPEPQPQDQASDQPACSSSPEQQERPPYPIGVPLKFSPSGAVQPFAGNTILANLSPDWVCDKVRLGGHSPGVFWPEAVPGDAELAEVTALFAARLRGFDLGDAAPPYKMRIVGFSPLEVGIGVAVGPATAEEGRRIKGLRDRLARTLAIRHPRHDTYGLHVSLAYLLRHLSAEQEAELKGLLYGFLEGGGMAKEFELAAPEFCTFGNMFEFRRVFYVGEGEDEAGRKDGDE</sequence>
<comment type="caution">
    <text evidence="3">The sequence shown here is derived from an EMBL/GenBank/DDBJ whole genome shotgun (WGS) entry which is preliminary data.</text>
</comment>
<evidence type="ECO:0000256" key="1">
    <source>
        <dbReference type="SAM" id="MobiDB-lite"/>
    </source>
</evidence>
<feature type="region of interest" description="Disordered" evidence="1">
    <location>
        <begin position="1"/>
        <end position="40"/>
    </location>
</feature>
<keyword evidence="3" id="KW-0436">Ligase</keyword>
<dbReference type="AlphaFoldDB" id="A0AAN7H944"/>
<dbReference type="InterPro" id="IPR009097">
    <property type="entry name" value="Cyclic_Pdiesterase"/>
</dbReference>
<dbReference type="Pfam" id="PF08975">
    <property type="entry name" value="2H-phosphodiest"/>
    <property type="match status" value="1"/>
</dbReference>
<dbReference type="Gene3D" id="3.90.1140.10">
    <property type="entry name" value="Cyclic phosphodiesterase"/>
    <property type="match status" value="1"/>
</dbReference>
<accession>A0AAN7H944</accession>
<name>A0AAN7H944_9PEZI</name>
<proteinExistence type="predicted"/>
<keyword evidence="4" id="KW-1185">Reference proteome</keyword>
<evidence type="ECO:0000259" key="2">
    <source>
        <dbReference type="Pfam" id="PF08975"/>
    </source>
</evidence>
<evidence type="ECO:0000313" key="3">
    <source>
        <dbReference type="EMBL" id="KAK4240811.1"/>
    </source>
</evidence>
<dbReference type="GO" id="GO:0016874">
    <property type="term" value="F:ligase activity"/>
    <property type="evidence" value="ECO:0007669"/>
    <property type="project" value="UniProtKB-KW"/>
</dbReference>
<reference evidence="3" key="2">
    <citation type="submission" date="2023-05" db="EMBL/GenBank/DDBJ databases">
        <authorList>
            <consortium name="Lawrence Berkeley National Laboratory"/>
            <person name="Steindorff A."/>
            <person name="Hensen N."/>
            <person name="Bonometti L."/>
            <person name="Westerberg I."/>
            <person name="Brannstrom I.O."/>
            <person name="Guillou S."/>
            <person name="Cros-Aarteil S."/>
            <person name="Calhoun S."/>
            <person name="Haridas S."/>
            <person name="Kuo A."/>
            <person name="Mondo S."/>
            <person name="Pangilinan J."/>
            <person name="Riley R."/>
            <person name="Labutti K."/>
            <person name="Andreopoulos B."/>
            <person name="Lipzen A."/>
            <person name="Chen C."/>
            <person name="Yanf M."/>
            <person name="Daum C."/>
            <person name="Ng V."/>
            <person name="Clum A."/>
            <person name="Ohm R."/>
            <person name="Martin F."/>
            <person name="Silar P."/>
            <person name="Natvig D."/>
            <person name="Lalanne C."/>
            <person name="Gautier V."/>
            <person name="Ament-Velasquez S.L."/>
            <person name="Kruys A."/>
            <person name="Hutchinson M.I."/>
            <person name="Powell A.J."/>
            <person name="Barry K."/>
            <person name="Miller A.N."/>
            <person name="Grigoriev I.V."/>
            <person name="Debuchy R."/>
            <person name="Gladieux P."/>
            <person name="Thoren M.H."/>
            <person name="Johannesson H."/>
        </authorList>
    </citation>
    <scope>NUCLEOTIDE SEQUENCE</scope>
    <source>
        <strain evidence="3">CBS 532.94</strain>
    </source>
</reference>
<feature type="compositionally biased region" description="Low complexity" evidence="1">
    <location>
        <begin position="13"/>
        <end position="22"/>
    </location>
</feature>
<dbReference type="Proteomes" id="UP001303760">
    <property type="component" value="Unassembled WGS sequence"/>
</dbReference>
<gene>
    <name evidence="3" type="ORF">C8A03DRAFT_31086</name>
</gene>
<feature type="compositionally biased region" description="Pro residues" evidence="1">
    <location>
        <begin position="1"/>
        <end position="12"/>
    </location>
</feature>
<reference evidence="3" key="1">
    <citation type="journal article" date="2023" name="Mol. Phylogenet. Evol.">
        <title>Genome-scale phylogeny and comparative genomics of the fungal order Sordariales.</title>
        <authorList>
            <person name="Hensen N."/>
            <person name="Bonometti L."/>
            <person name="Westerberg I."/>
            <person name="Brannstrom I.O."/>
            <person name="Guillou S."/>
            <person name="Cros-Aarteil S."/>
            <person name="Calhoun S."/>
            <person name="Haridas S."/>
            <person name="Kuo A."/>
            <person name="Mondo S."/>
            <person name="Pangilinan J."/>
            <person name="Riley R."/>
            <person name="LaButti K."/>
            <person name="Andreopoulos B."/>
            <person name="Lipzen A."/>
            <person name="Chen C."/>
            <person name="Yan M."/>
            <person name="Daum C."/>
            <person name="Ng V."/>
            <person name="Clum A."/>
            <person name="Steindorff A."/>
            <person name="Ohm R.A."/>
            <person name="Martin F."/>
            <person name="Silar P."/>
            <person name="Natvig D.O."/>
            <person name="Lalanne C."/>
            <person name="Gautier V."/>
            <person name="Ament-Velasquez S.L."/>
            <person name="Kruys A."/>
            <person name="Hutchinson M.I."/>
            <person name="Powell A.J."/>
            <person name="Barry K."/>
            <person name="Miller A.N."/>
            <person name="Grigoriev I.V."/>
            <person name="Debuchy R."/>
            <person name="Gladieux P."/>
            <person name="Hiltunen Thoren M."/>
            <person name="Johannesson H."/>
        </authorList>
    </citation>
    <scope>NUCLEOTIDE SEQUENCE</scope>
    <source>
        <strain evidence="3">CBS 532.94</strain>
    </source>
</reference>
<protein>
    <submittedName>
        <fullName evidence="3">RNA ligase/cyclic nucleotide phosphodiesterase</fullName>
    </submittedName>
</protein>
<dbReference type="SUPFAM" id="SSF55144">
    <property type="entry name" value="LigT-like"/>
    <property type="match status" value="1"/>
</dbReference>
<evidence type="ECO:0000313" key="4">
    <source>
        <dbReference type="Proteomes" id="UP001303760"/>
    </source>
</evidence>
<dbReference type="InterPro" id="IPR015069">
    <property type="entry name" value="2H-PEstase_DUF1868"/>
</dbReference>
<dbReference type="EMBL" id="MU860033">
    <property type="protein sequence ID" value="KAK4240811.1"/>
    <property type="molecule type" value="Genomic_DNA"/>
</dbReference>